<evidence type="ECO:0000313" key="2">
    <source>
        <dbReference type="Proteomes" id="UP000250266"/>
    </source>
</evidence>
<sequence>MPVSLYTLSVPVFIKHLNILNNLLTKGEEYATANNIPLSELLETRLAPDMAAFPFQIQRVSDTAKGAVIRVAGVENVSFEDTETTFPELHARIEKTIDFLKGMDESAFEGKDGQEVVFKTRNAELKFTSEQFLLQHALPNFFFHVTTAYAILRHKGVPIGKTDYMGRS</sequence>
<organism evidence="1 2">
    <name type="scientific">Lepidopterella palustris CBS 459.81</name>
    <dbReference type="NCBI Taxonomy" id="1314670"/>
    <lineage>
        <taxon>Eukaryota</taxon>
        <taxon>Fungi</taxon>
        <taxon>Dikarya</taxon>
        <taxon>Ascomycota</taxon>
        <taxon>Pezizomycotina</taxon>
        <taxon>Dothideomycetes</taxon>
        <taxon>Pleosporomycetidae</taxon>
        <taxon>Mytilinidiales</taxon>
        <taxon>Argynnaceae</taxon>
        <taxon>Lepidopterella</taxon>
    </lineage>
</organism>
<dbReference type="EMBL" id="KV744815">
    <property type="protein sequence ID" value="OCK85642.1"/>
    <property type="molecule type" value="Genomic_DNA"/>
</dbReference>
<name>A0A8E2EKG1_9PEZI</name>
<protein>
    <recommendedName>
        <fullName evidence="3">DUF1993 domain-containing protein</fullName>
    </recommendedName>
</protein>
<dbReference type="Pfam" id="PF09351">
    <property type="entry name" value="DUF1993"/>
    <property type="match status" value="1"/>
</dbReference>
<dbReference type="SUPFAM" id="SSF109854">
    <property type="entry name" value="DinB/YfiT-like putative metalloenzymes"/>
    <property type="match status" value="1"/>
</dbReference>
<dbReference type="Gene3D" id="1.20.120.450">
    <property type="entry name" value="dinb family like domain"/>
    <property type="match status" value="1"/>
</dbReference>
<reference evidence="1 2" key="1">
    <citation type="journal article" date="2016" name="Nat. Commun.">
        <title>Ectomycorrhizal ecology is imprinted in the genome of the dominant symbiotic fungus Cenococcum geophilum.</title>
        <authorList>
            <consortium name="DOE Joint Genome Institute"/>
            <person name="Peter M."/>
            <person name="Kohler A."/>
            <person name="Ohm R.A."/>
            <person name="Kuo A."/>
            <person name="Krutzmann J."/>
            <person name="Morin E."/>
            <person name="Arend M."/>
            <person name="Barry K.W."/>
            <person name="Binder M."/>
            <person name="Choi C."/>
            <person name="Clum A."/>
            <person name="Copeland A."/>
            <person name="Grisel N."/>
            <person name="Haridas S."/>
            <person name="Kipfer T."/>
            <person name="LaButti K."/>
            <person name="Lindquist E."/>
            <person name="Lipzen A."/>
            <person name="Maire R."/>
            <person name="Meier B."/>
            <person name="Mihaltcheva S."/>
            <person name="Molinier V."/>
            <person name="Murat C."/>
            <person name="Poggeler S."/>
            <person name="Quandt C.A."/>
            <person name="Sperisen C."/>
            <person name="Tritt A."/>
            <person name="Tisserant E."/>
            <person name="Crous P.W."/>
            <person name="Henrissat B."/>
            <person name="Nehls U."/>
            <person name="Egli S."/>
            <person name="Spatafora J.W."/>
            <person name="Grigoriev I.V."/>
            <person name="Martin F.M."/>
        </authorList>
    </citation>
    <scope>NUCLEOTIDE SEQUENCE [LARGE SCALE GENOMIC DNA]</scope>
    <source>
        <strain evidence="1 2">CBS 459.81</strain>
    </source>
</reference>
<dbReference type="OrthoDB" id="3724345at2759"/>
<evidence type="ECO:0008006" key="3">
    <source>
        <dbReference type="Google" id="ProtNLM"/>
    </source>
</evidence>
<keyword evidence="2" id="KW-1185">Reference proteome</keyword>
<dbReference type="InterPro" id="IPR034660">
    <property type="entry name" value="DinB/YfiT-like"/>
</dbReference>
<dbReference type="InterPro" id="IPR018531">
    <property type="entry name" value="DUF1993"/>
</dbReference>
<dbReference type="AlphaFoldDB" id="A0A8E2EKG1"/>
<accession>A0A8E2EKG1</accession>
<gene>
    <name evidence="1" type="ORF">K432DRAFT_377413</name>
</gene>
<evidence type="ECO:0000313" key="1">
    <source>
        <dbReference type="EMBL" id="OCK85642.1"/>
    </source>
</evidence>
<dbReference type="Proteomes" id="UP000250266">
    <property type="component" value="Unassembled WGS sequence"/>
</dbReference>
<dbReference type="PANTHER" id="PTHR36922:SF1">
    <property type="entry name" value="DUF1993 DOMAIN-CONTAINING PROTEIN"/>
    <property type="match status" value="1"/>
</dbReference>
<dbReference type="PANTHER" id="PTHR36922">
    <property type="entry name" value="BLL2446 PROTEIN"/>
    <property type="match status" value="1"/>
</dbReference>
<proteinExistence type="predicted"/>